<reference evidence="2" key="2">
    <citation type="submission" date="2023-06" db="EMBL/GenBank/DDBJ databases">
        <authorList>
            <consortium name="Lawrence Berkeley National Laboratory"/>
            <person name="Haridas S."/>
            <person name="Hensen N."/>
            <person name="Bonometti L."/>
            <person name="Westerberg I."/>
            <person name="Brannstrom I.O."/>
            <person name="Guillou S."/>
            <person name="Cros-Aarteil S."/>
            <person name="Calhoun S."/>
            <person name="Kuo A."/>
            <person name="Mondo S."/>
            <person name="Pangilinan J."/>
            <person name="Riley R."/>
            <person name="Labutti K."/>
            <person name="Andreopoulos B."/>
            <person name="Lipzen A."/>
            <person name="Chen C."/>
            <person name="Yanf M."/>
            <person name="Daum C."/>
            <person name="Ng V."/>
            <person name="Clum A."/>
            <person name="Steindorff A."/>
            <person name="Ohm R."/>
            <person name="Martin F."/>
            <person name="Silar P."/>
            <person name="Natvig D."/>
            <person name="Lalanne C."/>
            <person name="Gautier V."/>
            <person name="Ament-Velasquez S.L."/>
            <person name="Kruys A."/>
            <person name="Hutchinson M.I."/>
            <person name="Powell A.J."/>
            <person name="Barry K."/>
            <person name="Miller A.N."/>
            <person name="Grigoriev I.V."/>
            <person name="Debuchy R."/>
            <person name="Gladieux P."/>
            <person name="Thoren M.H."/>
            <person name="Johannesson H."/>
        </authorList>
    </citation>
    <scope>NUCLEOTIDE SEQUENCE</scope>
    <source>
        <strain evidence="2">CBS 118394</strain>
    </source>
</reference>
<dbReference type="AlphaFoldDB" id="A0AAE0I415"/>
<reference evidence="2" key="1">
    <citation type="journal article" date="2023" name="Mol. Phylogenet. Evol.">
        <title>Genome-scale phylogeny and comparative genomics of the fungal order Sordariales.</title>
        <authorList>
            <person name="Hensen N."/>
            <person name="Bonometti L."/>
            <person name="Westerberg I."/>
            <person name="Brannstrom I.O."/>
            <person name="Guillou S."/>
            <person name="Cros-Aarteil S."/>
            <person name="Calhoun S."/>
            <person name="Haridas S."/>
            <person name="Kuo A."/>
            <person name="Mondo S."/>
            <person name="Pangilinan J."/>
            <person name="Riley R."/>
            <person name="LaButti K."/>
            <person name="Andreopoulos B."/>
            <person name="Lipzen A."/>
            <person name="Chen C."/>
            <person name="Yan M."/>
            <person name="Daum C."/>
            <person name="Ng V."/>
            <person name="Clum A."/>
            <person name="Steindorff A."/>
            <person name="Ohm R.A."/>
            <person name="Martin F."/>
            <person name="Silar P."/>
            <person name="Natvig D.O."/>
            <person name="Lalanne C."/>
            <person name="Gautier V."/>
            <person name="Ament-Velasquez S.L."/>
            <person name="Kruys A."/>
            <person name="Hutchinson M.I."/>
            <person name="Powell A.J."/>
            <person name="Barry K."/>
            <person name="Miller A.N."/>
            <person name="Grigoriev I.V."/>
            <person name="Debuchy R."/>
            <person name="Gladieux P."/>
            <person name="Hiltunen Thoren M."/>
            <person name="Johannesson H."/>
        </authorList>
    </citation>
    <scope>NUCLEOTIDE SEQUENCE</scope>
    <source>
        <strain evidence="2">CBS 118394</strain>
    </source>
</reference>
<sequence length="254" mass="27929">MRLCSDVKRLYSSFQDIVRFRRRKSVKRQLVISEPFNFKKEVTAIPGLTENEYYEICVLREQAAAKCVGIANHDDDNHHHRPVPAMVISALHRLNTISDLHSHHQQATSSGGSGSGSGSTSSLLDYTNSSNIIRKPPSSDGSLRGGLSASTSTRSSTTRSRSLTRQRERALPLPPLSNPLQQHPPMTTMHPVSPVSTAGSSQLDAAVADFQLSSPASPLSPRGSPRLVRERDVLILYLQTCCSNVMWVVGWIME</sequence>
<organism evidence="2 3">
    <name type="scientific">Apodospora peruviana</name>
    <dbReference type="NCBI Taxonomy" id="516989"/>
    <lineage>
        <taxon>Eukaryota</taxon>
        <taxon>Fungi</taxon>
        <taxon>Dikarya</taxon>
        <taxon>Ascomycota</taxon>
        <taxon>Pezizomycotina</taxon>
        <taxon>Sordariomycetes</taxon>
        <taxon>Sordariomycetidae</taxon>
        <taxon>Sordariales</taxon>
        <taxon>Lasiosphaeriaceae</taxon>
        <taxon>Apodospora</taxon>
    </lineage>
</organism>
<gene>
    <name evidence="2" type="ORF">B0H66DRAFT_227802</name>
</gene>
<keyword evidence="3" id="KW-1185">Reference proteome</keyword>
<name>A0AAE0I415_9PEZI</name>
<feature type="compositionally biased region" description="Low complexity" evidence="1">
    <location>
        <begin position="145"/>
        <end position="163"/>
    </location>
</feature>
<dbReference type="EMBL" id="JAUEDM010000004">
    <property type="protein sequence ID" value="KAK3318203.1"/>
    <property type="molecule type" value="Genomic_DNA"/>
</dbReference>
<proteinExistence type="predicted"/>
<feature type="compositionally biased region" description="Polar residues" evidence="1">
    <location>
        <begin position="123"/>
        <end position="132"/>
    </location>
</feature>
<evidence type="ECO:0000256" key="1">
    <source>
        <dbReference type="SAM" id="MobiDB-lite"/>
    </source>
</evidence>
<feature type="region of interest" description="Disordered" evidence="1">
    <location>
        <begin position="101"/>
        <end position="200"/>
    </location>
</feature>
<evidence type="ECO:0000313" key="3">
    <source>
        <dbReference type="Proteomes" id="UP001283341"/>
    </source>
</evidence>
<protein>
    <submittedName>
        <fullName evidence="2">Uncharacterized protein</fullName>
    </submittedName>
</protein>
<dbReference type="Proteomes" id="UP001283341">
    <property type="component" value="Unassembled WGS sequence"/>
</dbReference>
<evidence type="ECO:0000313" key="2">
    <source>
        <dbReference type="EMBL" id="KAK3318203.1"/>
    </source>
</evidence>
<accession>A0AAE0I415</accession>
<comment type="caution">
    <text evidence="2">The sequence shown here is derived from an EMBL/GenBank/DDBJ whole genome shotgun (WGS) entry which is preliminary data.</text>
</comment>